<feature type="chain" id="PRO_5038759841" evidence="1">
    <location>
        <begin position="24"/>
        <end position="212"/>
    </location>
</feature>
<dbReference type="RefSeq" id="WP_217792518.1">
    <property type="nucleotide sequence ID" value="NZ_JAHSPG010000013.1"/>
</dbReference>
<feature type="signal peptide" evidence="1">
    <location>
        <begin position="1"/>
        <end position="23"/>
    </location>
</feature>
<dbReference type="EMBL" id="JAHSPG010000013">
    <property type="protein sequence ID" value="MBV4358799.1"/>
    <property type="molecule type" value="Genomic_DNA"/>
</dbReference>
<evidence type="ECO:0000256" key="1">
    <source>
        <dbReference type="SAM" id="SignalP"/>
    </source>
</evidence>
<reference evidence="2" key="1">
    <citation type="submission" date="2021-06" db="EMBL/GenBank/DDBJ databases">
        <authorList>
            <person name="Huq M.A."/>
        </authorList>
    </citation>
    <scope>NUCLEOTIDE SEQUENCE</scope>
    <source>
        <strain evidence="2">MAH-26</strain>
    </source>
</reference>
<protein>
    <submittedName>
        <fullName evidence="2">TerB family tellurite resistance protein</fullName>
    </submittedName>
</protein>
<sequence length="212" mass="24203">MKKCVIILLLTTLFLAPTRKVNAQADELAQLALDIEKLAQFKQILTDLKKGYEILFGGYNAIRTISKGNFELHKLFLDGLLAVNPAIKNYKRVTDIIDYQVSLVKEYKTASSKFKKEGWFNADELNYISSVYDQLFTESLKNLDDLATILTASKLRMNDAERIIAIDHLHDDMEDKLAFLRSFNNSTSLLATHRAKEQKETQSTRQLLITNP</sequence>
<dbReference type="Proteomes" id="UP000812270">
    <property type="component" value="Unassembled WGS sequence"/>
</dbReference>
<accession>A0A9E2SCW0</accession>
<comment type="caution">
    <text evidence="2">The sequence shown here is derived from an EMBL/GenBank/DDBJ whole genome shotgun (WGS) entry which is preliminary data.</text>
</comment>
<dbReference type="AlphaFoldDB" id="A0A9E2SCW0"/>
<proteinExistence type="predicted"/>
<evidence type="ECO:0000313" key="2">
    <source>
        <dbReference type="EMBL" id="MBV4358799.1"/>
    </source>
</evidence>
<name>A0A9E2SCW0_9BACT</name>
<keyword evidence="1" id="KW-0732">Signal</keyword>
<gene>
    <name evidence="2" type="ORF">KTO63_16660</name>
</gene>
<keyword evidence="3" id="KW-1185">Reference proteome</keyword>
<organism evidence="2 3">
    <name type="scientific">Pinibacter aurantiacus</name>
    <dbReference type="NCBI Taxonomy" id="2851599"/>
    <lineage>
        <taxon>Bacteria</taxon>
        <taxon>Pseudomonadati</taxon>
        <taxon>Bacteroidota</taxon>
        <taxon>Chitinophagia</taxon>
        <taxon>Chitinophagales</taxon>
        <taxon>Chitinophagaceae</taxon>
        <taxon>Pinibacter</taxon>
    </lineage>
</organism>
<evidence type="ECO:0000313" key="3">
    <source>
        <dbReference type="Proteomes" id="UP000812270"/>
    </source>
</evidence>